<organism evidence="3 4">
    <name type="scientific">Hydrogenovibrio marinus</name>
    <dbReference type="NCBI Taxonomy" id="28885"/>
    <lineage>
        <taxon>Bacteria</taxon>
        <taxon>Pseudomonadati</taxon>
        <taxon>Pseudomonadota</taxon>
        <taxon>Gammaproteobacteria</taxon>
        <taxon>Thiotrichales</taxon>
        <taxon>Piscirickettsiaceae</taxon>
        <taxon>Hydrogenovibrio</taxon>
    </lineage>
</organism>
<dbReference type="EMBL" id="JMIU01000001">
    <property type="protein sequence ID" value="KDN95730.1"/>
    <property type="molecule type" value="Genomic_DNA"/>
</dbReference>
<evidence type="ECO:0000259" key="2">
    <source>
        <dbReference type="PROSITE" id="PS01148"/>
    </source>
</evidence>
<feature type="domain" description="UPF0033" evidence="2">
    <location>
        <begin position="7"/>
        <end position="31"/>
    </location>
</feature>
<dbReference type="InterPro" id="IPR001455">
    <property type="entry name" value="TusA-like"/>
</dbReference>
<dbReference type="Gene3D" id="3.30.110.40">
    <property type="entry name" value="TusA-like domain"/>
    <property type="match status" value="1"/>
</dbReference>
<evidence type="ECO:0000313" key="3">
    <source>
        <dbReference type="EMBL" id="KDN95730.1"/>
    </source>
</evidence>
<protein>
    <recommendedName>
        <fullName evidence="2">UPF0033 domain-containing protein</fullName>
    </recommendedName>
</protein>
<dbReference type="PANTHER" id="PTHR33279">
    <property type="entry name" value="SULFUR CARRIER PROTEIN YEDF-RELATED"/>
    <property type="match status" value="1"/>
</dbReference>
<keyword evidence="4" id="KW-1185">Reference proteome</keyword>
<gene>
    <name evidence="3" type="ORF">EI16_05390</name>
</gene>
<dbReference type="PANTHER" id="PTHR33279:SF6">
    <property type="entry name" value="SULFUR CARRIER PROTEIN YEDF-RELATED"/>
    <property type="match status" value="1"/>
</dbReference>
<comment type="caution">
    <text evidence="3">The sequence shown here is derived from an EMBL/GenBank/DDBJ whole genome shotgun (WGS) entry which is preliminary data.</text>
</comment>
<accession>A0A067A076</accession>
<evidence type="ECO:0000313" key="4">
    <source>
        <dbReference type="Proteomes" id="UP000027341"/>
    </source>
</evidence>
<dbReference type="SUPFAM" id="SSF64307">
    <property type="entry name" value="SirA-like"/>
    <property type="match status" value="1"/>
</dbReference>
<dbReference type="STRING" id="28885.EI16_05390"/>
<dbReference type="InterPro" id="IPR036868">
    <property type="entry name" value="TusA-like_sf"/>
</dbReference>
<dbReference type="PROSITE" id="PS01148">
    <property type="entry name" value="UPF0033"/>
    <property type="match status" value="1"/>
</dbReference>
<evidence type="ECO:0000256" key="1">
    <source>
        <dbReference type="ARBA" id="ARBA00008984"/>
    </source>
</evidence>
<reference evidence="3 4" key="1">
    <citation type="submission" date="2014-04" db="EMBL/GenBank/DDBJ databases">
        <title>Draft genome sequence of Hydrogenovibrio marinus MH-110, a model organism for aerobic H2 metabolism.</title>
        <authorList>
            <person name="Cha H.J."/>
            <person name="Jo B.H."/>
            <person name="Hwang B.H."/>
        </authorList>
    </citation>
    <scope>NUCLEOTIDE SEQUENCE [LARGE SCALE GENOMIC DNA]</scope>
    <source>
        <strain evidence="3 4">MH-110</strain>
    </source>
</reference>
<comment type="similarity">
    <text evidence="1">Belongs to the sulfur carrier protein TusA family.</text>
</comment>
<dbReference type="AlphaFoldDB" id="A0A067A076"/>
<dbReference type="CDD" id="cd00291">
    <property type="entry name" value="SirA_YedF_YeeD"/>
    <property type="match status" value="1"/>
</dbReference>
<proteinExistence type="inferred from homology"/>
<dbReference type="Proteomes" id="UP000027341">
    <property type="component" value="Unassembled WGS sequence"/>
</dbReference>
<dbReference type="Pfam" id="PF01206">
    <property type="entry name" value="TusA"/>
    <property type="match status" value="1"/>
</dbReference>
<sequence>MPENYAIDAKGLRCPMPVIKLQQAIRNAASGDTITIECTDMGAEKDIRSWCKVNKHQMTDCSKKEGEFKGQTTSVLFITVAVR</sequence>
<name>A0A067A076_HYDMR</name>
<dbReference type="RefSeq" id="WP_081822722.1">
    <property type="nucleotide sequence ID" value="NZ_AP020335.1"/>
</dbReference>